<dbReference type="PANTHER" id="PTHR43448:SF2">
    <property type="entry name" value="PROTOHEME IX FARNESYLTRANSFERASE, MITOCHONDRIAL"/>
    <property type="match status" value="1"/>
</dbReference>
<evidence type="ECO:0000313" key="8">
    <source>
        <dbReference type="EMBL" id="EQD50091.1"/>
    </source>
</evidence>
<reference evidence="8" key="1">
    <citation type="submission" date="2013-08" db="EMBL/GenBank/DDBJ databases">
        <authorList>
            <person name="Mendez C."/>
            <person name="Richter M."/>
            <person name="Ferrer M."/>
            <person name="Sanchez J."/>
        </authorList>
    </citation>
    <scope>NUCLEOTIDE SEQUENCE</scope>
</reference>
<keyword evidence="6 7" id="KW-0472">Membrane</keyword>
<proteinExistence type="predicted"/>
<organism evidence="8">
    <name type="scientific">mine drainage metagenome</name>
    <dbReference type="NCBI Taxonomy" id="410659"/>
    <lineage>
        <taxon>unclassified sequences</taxon>
        <taxon>metagenomes</taxon>
        <taxon>ecological metagenomes</taxon>
    </lineage>
</organism>
<dbReference type="AlphaFoldDB" id="T0ZP67"/>
<reference evidence="8" key="2">
    <citation type="journal article" date="2014" name="ISME J.">
        <title>Microbial stratification in low pH oxic and suboxic macroscopic growths along an acid mine drainage.</title>
        <authorList>
            <person name="Mendez-Garcia C."/>
            <person name="Mesa V."/>
            <person name="Sprenger R.R."/>
            <person name="Richter M."/>
            <person name="Diez M.S."/>
            <person name="Solano J."/>
            <person name="Bargiela R."/>
            <person name="Golyshina O.V."/>
            <person name="Manteca A."/>
            <person name="Ramos J.L."/>
            <person name="Gallego J.R."/>
            <person name="Llorente I."/>
            <person name="Martins Dos Santos V.A."/>
            <person name="Jensen O.N."/>
            <person name="Pelaez A.I."/>
            <person name="Sanchez J."/>
            <person name="Ferrer M."/>
        </authorList>
    </citation>
    <scope>NUCLEOTIDE SEQUENCE</scope>
</reference>
<dbReference type="GO" id="GO:0008495">
    <property type="term" value="F:protoheme IX farnesyltransferase activity"/>
    <property type="evidence" value="ECO:0007669"/>
    <property type="project" value="InterPro"/>
</dbReference>
<evidence type="ECO:0000256" key="4">
    <source>
        <dbReference type="ARBA" id="ARBA00022989"/>
    </source>
</evidence>
<comment type="caution">
    <text evidence="8">The sequence shown here is derived from an EMBL/GenBank/DDBJ whole genome shotgun (WGS) entry which is preliminary data.</text>
</comment>
<evidence type="ECO:0000256" key="2">
    <source>
        <dbReference type="ARBA" id="ARBA00022679"/>
    </source>
</evidence>
<evidence type="ECO:0000256" key="1">
    <source>
        <dbReference type="ARBA" id="ARBA00004141"/>
    </source>
</evidence>
<dbReference type="GO" id="GO:0016020">
    <property type="term" value="C:membrane"/>
    <property type="evidence" value="ECO:0007669"/>
    <property type="project" value="UniProtKB-SubCell"/>
</dbReference>
<evidence type="ECO:0000256" key="7">
    <source>
        <dbReference type="SAM" id="Phobius"/>
    </source>
</evidence>
<dbReference type="EMBL" id="AUZZ01005316">
    <property type="protein sequence ID" value="EQD50091.1"/>
    <property type="molecule type" value="Genomic_DNA"/>
</dbReference>
<feature type="transmembrane region" description="Helical" evidence="7">
    <location>
        <begin position="151"/>
        <end position="170"/>
    </location>
</feature>
<feature type="transmembrane region" description="Helical" evidence="7">
    <location>
        <begin position="21"/>
        <end position="49"/>
    </location>
</feature>
<protein>
    <submittedName>
        <fullName evidence="8">UbiA prenyltransferase</fullName>
        <ecNumber evidence="8">2.5.1.-</ecNumber>
    </submittedName>
</protein>
<dbReference type="NCBIfam" id="TIGR01473">
    <property type="entry name" value="cyoE_ctaB"/>
    <property type="match status" value="1"/>
</dbReference>
<sequence length="216" mass="22516">MLNHYLERDRDRRMRRTRERPLAAARIGPGPGALVVGLALVAIGVGAAAVVLNPLTGLSILLGALTYVVVYTVWLKPRSSWNIVIGGFAGSAPALAGGAAATGHWSAGVLALALLVFLWTPPHFWSLALLLKDDYARAGLPMLPRMDDVGYSGKVVVVSAALLVPSAALVGAVGVVAWPAAVALIALGVAFTAVAAPLWRDVERPTARRAFLFSGP</sequence>
<keyword evidence="4 7" id="KW-1133">Transmembrane helix</keyword>
<feature type="transmembrane region" description="Helical" evidence="7">
    <location>
        <begin position="55"/>
        <end position="74"/>
    </location>
</feature>
<dbReference type="InterPro" id="IPR044878">
    <property type="entry name" value="UbiA_sf"/>
</dbReference>
<feature type="transmembrane region" description="Helical" evidence="7">
    <location>
        <begin position="81"/>
        <end position="101"/>
    </location>
</feature>
<dbReference type="EC" id="2.5.1.-" evidence="8"/>
<accession>T0ZP67</accession>
<keyword evidence="5" id="KW-0350">Heme biosynthesis</keyword>
<feature type="non-terminal residue" evidence="8">
    <location>
        <position position="216"/>
    </location>
</feature>
<evidence type="ECO:0000256" key="3">
    <source>
        <dbReference type="ARBA" id="ARBA00022692"/>
    </source>
</evidence>
<dbReference type="InterPro" id="IPR006369">
    <property type="entry name" value="Protohaem_IX_farnesylTrfase"/>
</dbReference>
<keyword evidence="3 7" id="KW-0812">Transmembrane</keyword>
<evidence type="ECO:0000256" key="5">
    <source>
        <dbReference type="ARBA" id="ARBA00023133"/>
    </source>
</evidence>
<gene>
    <name evidence="8" type="ORF">B2A_07428</name>
</gene>
<dbReference type="PANTHER" id="PTHR43448">
    <property type="entry name" value="PROTOHEME IX FARNESYLTRANSFERASE, MITOCHONDRIAL"/>
    <property type="match status" value="1"/>
</dbReference>
<feature type="transmembrane region" description="Helical" evidence="7">
    <location>
        <begin position="176"/>
        <end position="199"/>
    </location>
</feature>
<comment type="subcellular location">
    <subcellularLocation>
        <location evidence="1">Membrane</location>
        <topology evidence="1">Multi-pass membrane protein</topology>
    </subcellularLocation>
</comment>
<dbReference type="Gene3D" id="1.10.357.140">
    <property type="entry name" value="UbiA prenyltransferase"/>
    <property type="match status" value="1"/>
</dbReference>
<dbReference type="GO" id="GO:0006783">
    <property type="term" value="P:heme biosynthetic process"/>
    <property type="evidence" value="ECO:0007669"/>
    <property type="project" value="UniProtKB-KW"/>
</dbReference>
<dbReference type="InterPro" id="IPR000537">
    <property type="entry name" value="UbiA_prenyltransferase"/>
</dbReference>
<feature type="transmembrane region" description="Helical" evidence="7">
    <location>
        <begin position="107"/>
        <end position="131"/>
    </location>
</feature>
<keyword evidence="2 8" id="KW-0808">Transferase</keyword>
<name>T0ZP67_9ZZZZ</name>
<dbReference type="Pfam" id="PF01040">
    <property type="entry name" value="UbiA"/>
    <property type="match status" value="1"/>
</dbReference>
<evidence type="ECO:0000256" key="6">
    <source>
        <dbReference type="ARBA" id="ARBA00023136"/>
    </source>
</evidence>